<comment type="caution">
    <text evidence="6">The sequence shown here is derived from an EMBL/GenBank/DDBJ whole genome shotgun (WGS) entry which is preliminary data.</text>
</comment>
<evidence type="ECO:0000256" key="2">
    <source>
        <dbReference type="ARBA" id="ARBA00023125"/>
    </source>
</evidence>
<evidence type="ECO:0000256" key="4">
    <source>
        <dbReference type="PROSITE-ProRule" id="PRU00335"/>
    </source>
</evidence>
<dbReference type="PROSITE" id="PS50977">
    <property type="entry name" value="HTH_TETR_2"/>
    <property type="match status" value="1"/>
</dbReference>
<dbReference type="SUPFAM" id="SSF46689">
    <property type="entry name" value="Homeodomain-like"/>
    <property type="match status" value="1"/>
</dbReference>
<dbReference type="InterPro" id="IPR036271">
    <property type="entry name" value="Tet_transcr_reg_TetR-rel_C_sf"/>
</dbReference>
<sequence>MRPENSTTGQARRPSLIEEVRRRQILESAVTVFAEFGYAKASLARIAERAGISKGVISYHFAGKDELMERLVEHVYAEITEFVVPRVTAEETVLRRIGERIRAVADYVRTNPAELRALTEVLHNLLDENGRPVYGDQFNESIYQGLEAEFRTGQASGELRPFDTRVMAVTVQAGIDAMIAYWHSYPEHDLAAHAGELADLITHAITANPTTSEVQP</sequence>
<feature type="DNA-binding region" description="H-T-H motif" evidence="4">
    <location>
        <begin position="42"/>
        <end position="61"/>
    </location>
</feature>
<dbReference type="PRINTS" id="PR00455">
    <property type="entry name" value="HTHTETR"/>
</dbReference>
<dbReference type="Gene3D" id="1.10.357.10">
    <property type="entry name" value="Tetracycline Repressor, domain 2"/>
    <property type="match status" value="1"/>
</dbReference>
<accession>A0A846X8I3</accession>
<dbReference type="PANTHER" id="PTHR30055">
    <property type="entry name" value="HTH-TYPE TRANSCRIPTIONAL REGULATOR RUTR"/>
    <property type="match status" value="1"/>
</dbReference>
<dbReference type="GO" id="GO:0003700">
    <property type="term" value="F:DNA-binding transcription factor activity"/>
    <property type="evidence" value="ECO:0007669"/>
    <property type="project" value="TreeGrafter"/>
</dbReference>
<dbReference type="GO" id="GO:0000976">
    <property type="term" value="F:transcription cis-regulatory region binding"/>
    <property type="evidence" value="ECO:0007669"/>
    <property type="project" value="TreeGrafter"/>
</dbReference>
<evidence type="ECO:0000256" key="1">
    <source>
        <dbReference type="ARBA" id="ARBA00023015"/>
    </source>
</evidence>
<dbReference type="Proteomes" id="UP000565715">
    <property type="component" value="Unassembled WGS sequence"/>
</dbReference>
<dbReference type="AlphaFoldDB" id="A0A846X8I3"/>
<dbReference type="PANTHER" id="PTHR30055:SF234">
    <property type="entry name" value="HTH-TYPE TRANSCRIPTIONAL REGULATOR BETI"/>
    <property type="match status" value="1"/>
</dbReference>
<keyword evidence="1" id="KW-0805">Transcription regulation</keyword>
<keyword evidence="2 4" id="KW-0238">DNA-binding</keyword>
<name>A0A846X8I3_9NOCA</name>
<dbReference type="InterPro" id="IPR050109">
    <property type="entry name" value="HTH-type_TetR-like_transc_reg"/>
</dbReference>
<dbReference type="RefSeq" id="WP_068036922.1">
    <property type="nucleotide sequence ID" value="NZ_JAAXOO010000001.1"/>
</dbReference>
<dbReference type="InterPro" id="IPR009057">
    <property type="entry name" value="Homeodomain-like_sf"/>
</dbReference>
<dbReference type="InterPro" id="IPR001647">
    <property type="entry name" value="HTH_TetR"/>
</dbReference>
<dbReference type="InterPro" id="IPR023772">
    <property type="entry name" value="DNA-bd_HTH_TetR-type_CS"/>
</dbReference>
<dbReference type="PROSITE" id="PS01081">
    <property type="entry name" value="HTH_TETR_1"/>
    <property type="match status" value="1"/>
</dbReference>
<dbReference type="Pfam" id="PF00440">
    <property type="entry name" value="TetR_N"/>
    <property type="match status" value="1"/>
</dbReference>
<feature type="domain" description="HTH tetR-type" evidence="5">
    <location>
        <begin position="19"/>
        <end position="79"/>
    </location>
</feature>
<organism evidence="6 7">
    <name type="scientific">Nocardia speluncae</name>
    <dbReference type="NCBI Taxonomy" id="419477"/>
    <lineage>
        <taxon>Bacteria</taxon>
        <taxon>Bacillati</taxon>
        <taxon>Actinomycetota</taxon>
        <taxon>Actinomycetes</taxon>
        <taxon>Mycobacteriales</taxon>
        <taxon>Nocardiaceae</taxon>
        <taxon>Nocardia</taxon>
    </lineage>
</organism>
<evidence type="ECO:0000259" key="5">
    <source>
        <dbReference type="PROSITE" id="PS50977"/>
    </source>
</evidence>
<dbReference type="Gene3D" id="1.10.10.60">
    <property type="entry name" value="Homeodomain-like"/>
    <property type="match status" value="1"/>
</dbReference>
<keyword evidence="3" id="KW-0804">Transcription</keyword>
<evidence type="ECO:0000313" key="6">
    <source>
        <dbReference type="EMBL" id="NKY32531.1"/>
    </source>
</evidence>
<evidence type="ECO:0000256" key="3">
    <source>
        <dbReference type="ARBA" id="ARBA00023163"/>
    </source>
</evidence>
<dbReference type="SUPFAM" id="SSF48498">
    <property type="entry name" value="Tetracyclin repressor-like, C-terminal domain"/>
    <property type="match status" value="1"/>
</dbReference>
<proteinExistence type="predicted"/>
<evidence type="ECO:0000313" key="7">
    <source>
        <dbReference type="Proteomes" id="UP000565715"/>
    </source>
</evidence>
<dbReference type="EMBL" id="JAAXOO010000001">
    <property type="protein sequence ID" value="NKY32531.1"/>
    <property type="molecule type" value="Genomic_DNA"/>
</dbReference>
<reference evidence="6 7" key="1">
    <citation type="submission" date="2020-04" db="EMBL/GenBank/DDBJ databases">
        <title>MicrobeNet Type strains.</title>
        <authorList>
            <person name="Nicholson A.C."/>
        </authorList>
    </citation>
    <scope>NUCLEOTIDE SEQUENCE [LARGE SCALE GENOMIC DNA]</scope>
    <source>
        <strain evidence="6 7">DSM 45078</strain>
    </source>
</reference>
<keyword evidence="7" id="KW-1185">Reference proteome</keyword>
<protein>
    <submittedName>
        <fullName evidence="6">TetR family transcriptional regulator</fullName>
    </submittedName>
</protein>
<gene>
    <name evidence="6" type="ORF">HGA13_05490</name>
</gene>